<keyword evidence="8 12" id="KW-1133">Transmembrane helix</keyword>
<dbReference type="InterPro" id="IPR024605">
    <property type="entry name" value="NADP_transhyd_a_C"/>
</dbReference>
<dbReference type="GO" id="GO:0050661">
    <property type="term" value="F:NADP binding"/>
    <property type="evidence" value="ECO:0007669"/>
    <property type="project" value="TreeGrafter"/>
</dbReference>
<evidence type="ECO:0000256" key="1">
    <source>
        <dbReference type="ARBA" id="ARBA00004429"/>
    </source>
</evidence>
<evidence type="ECO:0000256" key="5">
    <source>
        <dbReference type="ARBA" id="ARBA00022692"/>
    </source>
</evidence>
<feature type="transmembrane region" description="Helical" evidence="12">
    <location>
        <begin position="6"/>
        <end position="22"/>
    </location>
</feature>
<dbReference type="EC" id="7.1.1.1" evidence="2"/>
<dbReference type="GO" id="GO:0005886">
    <property type="term" value="C:plasma membrane"/>
    <property type="evidence" value="ECO:0007669"/>
    <property type="project" value="UniProtKB-SubCell"/>
</dbReference>
<feature type="transmembrane region" description="Helical" evidence="12">
    <location>
        <begin position="34"/>
        <end position="53"/>
    </location>
</feature>
<dbReference type="PANTHER" id="PTHR10160:SF19">
    <property type="entry name" value="PROTON-TRANSLOCATING NAD(P)(+) TRANSHYDROGENASE"/>
    <property type="match status" value="1"/>
</dbReference>
<dbReference type="GO" id="GO:0006740">
    <property type="term" value="P:NADPH regeneration"/>
    <property type="evidence" value="ECO:0007669"/>
    <property type="project" value="TreeGrafter"/>
</dbReference>
<keyword evidence="10 12" id="KW-0472">Membrane</keyword>
<evidence type="ECO:0000313" key="14">
    <source>
        <dbReference type="EMBL" id="GAI52508.1"/>
    </source>
</evidence>
<dbReference type="EMBL" id="BARV01038947">
    <property type="protein sequence ID" value="GAI52508.1"/>
    <property type="molecule type" value="Genomic_DNA"/>
</dbReference>
<evidence type="ECO:0000256" key="10">
    <source>
        <dbReference type="ARBA" id="ARBA00023136"/>
    </source>
</evidence>
<comment type="catalytic activity">
    <reaction evidence="11">
        <text>NAD(+) + NADPH + H(+)(in) = NADH + NADP(+) + H(+)(out)</text>
        <dbReference type="Rhea" id="RHEA:47992"/>
        <dbReference type="ChEBI" id="CHEBI:15378"/>
        <dbReference type="ChEBI" id="CHEBI:57540"/>
        <dbReference type="ChEBI" id="CHEBI:57783"/>
        <dbReference type="ChEBI" id="CHEBI:57945"/>
        <dbReference type="ChEBI" id="CHEBI:58349"/>
        <dbReference type="EC" id="7.1.1.1"/>
    </reaction>
</comment>
<evidence type="ECO:0000256" key="12">
    <source>
        <dbReference type="SAM" id="Phobius"/>
    </source>
</evidence>
<keyword evidence="3" id="KW-1003">Cell membrane</keyword>
<evidence type="ECO:0000256" key="2">
    <source>
        <dbReference type="ARBA" id="ARBA00012943"/>
    </source>
</evidence>
<reference evidence="14" key="1">
    <citation type="journal article" date="2014" name="Front. Microbiol.">
        <title>High frequency of phylogenetically diverse reductive dehalogenase-homologous genes in deep subseafloor sedimentary metagenomes.</title>
        <authorList>
            <person name="Kawai M."/>
            <person name="Futagami T."/>
            <person name="Toyoda A."/>
            <person name="Takaki Y."/>
            <person name="Nishi S."/>
            <person name="Hori S."/>
            <person name="Arai W."/>
            <person name="Tsubouchi T."/>
            <person name="Morono Y."/>
            <person name="Uchiyama I."/>
            <person name="Ito T."/>
            <person name="Fujiyama A."/>
            <person name="Inagaki F."/>
            <person name="Takami H."/>
        </authorList>
    </citation>
    <scope>NUCLEOTIDE SEQUENCE</scope>
    <source>
        <strain evidence="14">Expedition CK06-06</strain>
    </source>
</reference>
<evidence type="ECO:0000256" key="6">
    <source>
        <dbReference type="ARBA" id="ARBA00022857"/>
    </source>
</evidence>
<dbReference type="PANTHER" id="PTHR10160">
    <property type="entry name" value="NAD(P) TRANSHYDROGENASE"/>
    <property type="match status" value="1"/>
</dbReference>
<name>X1P9K4_9ZZZZ</name>
<keyword evidence="4" id="KW-0997">Cell inner membrane</keyword>
<dbReference type="GO" id="GO:0008750">
    <property type="term" value="F:proton-translocating NAD(P)+ transhydrogenase activity"/>
    <property type="evidence" value="ECO:0007669"/>
    <property type="project" value="UniProtKB-EC"/>
</dbReference>
<feature type="domain" description="NAD(P) transhydrogenase alpha subunit C-terminal" evidence="13">
    <location>
        <begin position="8"/>
        <end position="91"/>
    </location>
</feature>
<feature type="transmembrane region" description="Helical" evidence="12">
    <location>
        <begin position="59"/>
        <end position="81"/>
    </location>
</feature>
<dbReference type="Pfam" id="PF12769">
    <property type="entry name" value="PNTB_4TM"/>
    <property type="match status" value="1"/>
</dbReference>
<protein>
    <recommendedName>
        <fullName evidence="2">proton-translocating NAD(P)(+) transhydrogenase</fullName>
        <ecNumber evidence="2">7.1.1.1</ecNumber>
    </recommendedName>
</protein>
<evidence type="ECO:0000256" key="3">
    <source>
        <dbReference type="ARBA" id="ARBA00022475"/>
    </source>
</evidence>
<comment type="caution">
    <text evidence="14">The sequence shown here is derived from an EMBL/GenBank/DDBJ whole genome shotgun (WGS) entry which is preliminary data.</text>
</comment>
<evidence type="ECO:0000256" key="11">
    <source>
        <dbReference type="ARBA" id="ARBA00048202"/>
    </source>
</evidence>
<evidence type="ECO:0000259" key="13">
    <source>
        <dbReference type="Pfam" id="PF12769"/>
    </source>
</evidence>
<gene>
    <name evidence="14" type="ORF">S06H3_59839</name>
</gene>
<evidence type="ECO:0000256" key="9">
    <source>
        <dbReference type="ARBA" id="ARBA00023027"/>
    </source>
</evidence>
<evidence type="ECO:0000256" key="4">
    <source>
        <dbReference type="ARBA" id="ARBA00022519"/>
    </source>
</evidence>
<proteinExistence type="predicted"/>
<evidence type="ECO:0000256" key="8">
    <source>
        <dbReference type="ARBA" id="ARBA00022989"/>
    </source>
</evidence>
<comment type="subcellular location">
    <subcellularLocation>
        <location evidence="1">Cell inner membrane</location>
        <topology evidence="1">Multi-pass membrane protein</topology>
    </subcellularLocation>
</comment>
<keyword evidence="9" id="KW-0520">NAD</keyword>
<accession>X1P9K4</accession>
<organism evidence="14">
    <name type="scientific">marine sediment metagenome</name>
    <dbReference type="NCBI Taxonomy" id="412755"/>
    <lineage>
        <taxon>unclassified sequences</taxon>
        <taxon>metagenomes</taxon>
        <taxon>ecological metagenomes</taxon>
    </lineage>
</organism>
<keyword evidence="5 12" id="KW-0812">Transmembrane</keyword>
<keyword evidence="7" id="KW-1278">Translocase</keyword>
<keyword evidence="6" id="KW-0521">NADP</keyword>
<dbReference type="AlphaFoldDB" id="X1P9K4"/>
<sequence length="93" mass="10082">MLSLIVMFGTFFFTFGVGYVLVSRVPTLLHTPLMSATNAISSITILGAFILLSKSLPPLITALTVVAMAAASFNCIGGFLLTDRMFKMFKKEK</sequence>
<evidence type="ECO:0000256" key="7">
    <source>
        <dbReference type="ARBA" id="ARBA00022967"/>
    </source>
</evidence>